<dbReference type="NCBIfam" id="NF033788">
    <property type="entry name" value="HTH_metalloreg"/>
    <property type="match status" value="1"/>
</dbReference>
<dbReference type="SMART" id="SM00418">
    <property type="entry name" value="HTH_ARSR"/>
    <property type="match status" value="1"/>
</dbReference>
<evidence type="ECO:0000256" key="3">
    <source>
        <dbReference type="ARBA" id="ARBA00023163"/>
    </source>
</evidence>
<accession>A0A6B9GHY1</accession>
<dbReference type="PANTHER" id="PTHR43132:SF2">
    <property type="entry name" value="ARSENICAL RESISTANCE OPERON REPRESSOR ARSR-RELATED"/>
    <property type="match status" value="1"/>
</dbReference>
<dbReference type="SUPFAM" id="SSF46785">
    <property type="entry name" value="Winged helix' DNA-binding domain"/>
    <property type="match status" value="1"/>
</dbReference>
<dbReference type="PROSITE" id="PS50987">
    <property type="entry name" value="HTH_ARSR_2"/>
    <property type="match status" value="1"/>
</dbReference>
<dbReference type="Pfam" id="PF01022">
    <property type="entry name" value="HTH_5"/>
    <property type="match status" value="1"/>
</dbReference>
<dbReference type="InterPro" id="IPR051011">
    <property type="entry name" value="Metal_resp_trans_reg"/>
</dbReference>
<keyword evidence="2" id="KW-0238">DNA-binding</keyword>
<gene>
    <name evidence="5" type="ORF">CUN67_29825</name>
</gene>
<dbReference type="InterPro" id="IPR036388">
    <property type="entry name" value="WH-like_DNA-bd_sf"/>
</dbReference>
<dbReference type="AlphaFoldDB" id="A0A6B9GHY1"/>
<dbReference type="GO" id="GO:0003700">
    <property type="term" value="F:DNA-binding transcription factor activity"/>
    <property type="evidence" value="ECO:0007669"/>
    <property type="project" value="InterPro"/>
</dbReference>
<organism evidence="5 6">
    <name type="scientific">Pantoea cypripedii</name>
    <name type="common">Pectobacterium cypripedii</name>
    <name type="synonym">Erwinia cypripedii</name>
    <dbReference type="NCBI Taxonomy" id="55209"/>
    <lineage>
        <taxon>Bacteria</taxon>
        <taxon>Pseudomonadati</taxon>
        <taxon>Pseudomonadota</taxon>
        <taxon>Gammaproteobacteria</taxon>
        <taxon>Enterobacterales</taxon>
        <taxon>Erwiniaceae</taxon>
        <taxon>Pantoea</taxon>
    </lineage>
</organism>
<dbReference type="Proteomes" id="UP000502005">
    <property type="component" value="Plasmid pNE1B"/>
</dbReference>
<sequence length="105" mass="11675">MTISADNNKLLAQCLRTLGHPDRLHIALVLCQQPATVAELVTRTQIAQPYLSQHLASLRKARLLVSCRRARTVTYRLSSGLSENLIGMLRMNIEFGKSYINGIGL</sequence>
<name>A0A6B9GHY1_PANCY</name>
<geneLocation type="plasmid" evidence="6">
    <name>pne1b</name>
</geneLocation>
<dbReference type="PRINTS" id="PR00778">
    <property type="entry name" value="HTHARSR"/>
</dbReference>
<dbReference type="Gene3D" id="1.10.10.10">
    <property type="entry name" value="Winged helix-like DNA-binding domain superfamily/Winged helix DNA-binding domain"/>
    <property type="match status" value="1"/>
</dbReference>
<dbReference type="InterPro" id="IPR001845">
    <property type="entry name" value="HTH_ArsR_DNA-bd_dom"/>
</dbReference>
<evidence type="ECO:0000313" key="6">
    <source>
        <dbReference type="Proteomes" id="UP000502005"/>
    </source>
</evidence>
<keyword evidence="1" id="KW-0805">Transcription regulation</keyword>
<dbReference type="RefSeq" id="WP_208719236.1">
    <property type="nucleotide sequence ID" value="NZ_CP024770.1"/>
</dbReference>
<protein>
    <submittedName>
        <fullName evidence="5">ArsR family transcriptional regulator</fullName>
    </submittedName>
</protein>
<reference evidence="5 6" key="1">
    <citation type="submission" date="2017-11" db="EMBL/GenBank/DDBJ databases">
        <title>Genome sequence of Pantoea cypripedii NE1.</title>
        <authorList>
            <person name="Nascimento F.X."/>
        </authorList>
    </citation>
    <scope>NUCLEOTIDE SEQUENCE [LARGE SCALE GENOMIC DNA]</scope>
    <source>
        <strain evidence="5 6">NE1</strain>
        <plasmid evidence="6">pne1b</plasmid>
    </source>
</reference>
<keyword evidence="5" id="KW-0614">Plasmid</keyword>
<proteinExistence type="predicted"/>
<evidence type="ECO:0000313" key="5">
    <source>
        <dbReference type="EMBL" id="QGY33116.1"/>
    </source>
</evidence>
<feature type="domain" description="HTH arsR-type" evidence="4">
    <location>
        <begin position="3"/>
        <end position="97"/>
    </location>
</feature>
<evidence type="ECO:0000259" key="4">
    <source>
        <dbReference type="PROSITE" id="PS50987"/>
    </source>
</evidence>
<keyword evidence="3" id="KW-0804">Transcription</keyword>
<dbReference type="PANTHER" id="PTHR43132">
    <property type="entry name" value="ARSENICAL RESISTANCE OPERON REPRESSOR ARSR-RELATED"/>
    <property type="match status" value="1"/>
</dbReference>
<dbReference type="GO" id="GO:0003677">
    <property type="term" value="F:DNA binding"/>
    <property type="evidence" value="ECO:0007669"/>
    <property type="project" value="UniProtKB-KW"/>
</dbReference>
<evidence type="ECO:0000256" key="2">
    <source>
        <dbReference type="ARBA" id="ARBA00023125"/>
    </source>
</evidence>
<dbReference type="InterPro" id="IPR011991">
    <property type="entry name" value="ArsR-like_HTH"/>
</dbReference>
<evidence type="ECO:0000256" key="1">
    <source>
        <dbReference type="ARBA" id="ARBA00023015"/>
    </source>
</evidence>
<dbReference type="CDD" id="cd00090">
    <property type="entry name" value="HTH_ARSR"/>
    <property type="match status" value="1"/>
</dbReference>
<dbReference type="EMBL" id="CP024770">
    <property type="protein sequence ID" value="QGY33116.1"/>
    <property type="molecule type" value="Genomic_DNA"/>
</dbReference>
<dbReference type="InterPro" id="IPR036390">
    <property type="entry name" value="WH_DNA-bd_sf"/>
</dbReference>